<dbReference type="AlphaFoldDB" id="K0BDA2"/>
<organism evidence="1 2">
    <name type="scientific">Candidatus Nitrosopumilus sediminis</name>
    <dbReference type="NCBI Taxonomy" id="1229909"/>
    <lineage>
        <taxon>Archaea</taxon>
        <taxon>Nitrososphaerota</taxon>
        <taxon>Nitrososphaeria</taxon>
        <taxon>Nitrosopumilales</taxon>
        <taxon>Nitrosopumilaceae</taxon>
        <taxon>Nitrosopumilus</taxon>
    </lineage>
</organism>
<dbReference type="PATRIC" id="fig|1229909.8.peg.1377"/>
<reference evidence="1 2" key="1">
    <citation type="journal article" date="2012" name="J. Bacteriol.">
        <title>Draft Genome Sequence of an Ammonia-Oxidizing Archaeon, "Candidatus Nitrosopumilus sediminis" AR2, from Svalbard in the Arctic Circle.</title>
        <authorList>
            <person name="Park S.J."/>
            <person name="Kim J.G."/>
            <person name="Jung M.Y."/>
            <person name="Kim S.J."/>
            <person name="Cha I.T."/>
            <person name="Ghai R."/>
            <person name="Martin-Cuadrado A.B."/>
            <person name="Rodriguez-Valera F."/>
            <person name="Rhee S.K."/>
        </authorList>
    </citation>
    <scope>NUCLEOTIDE SEQUENCE [LARGE SCALE GENOMIC DNA]</scope>
    <source>
        <strain evidence="1 2">AR2</strain>
    </source>
</reference>
<proteinExistence type="predicted"/>
<dbReference type="HOGENOM" id="CLU_215160_0_0_2"/>
<accession>K0BDA2</accession>
<dbReference type="STRING" id="1229909.NSED_06250"/>
<sequence>MLNLINMGKRITIVLDDDLIKKLRMIQSKKISKSTESVSFSSVINDELKKVVK</sequence>
<dbReference type="EMBL" id="CP003843">
    <property type="protein sequence ID" value="AFS83052.1"/>
    <property type="molecule type" value="Genomic_DNA"/>
</dbReference>
<gene>
    <name evidence="1" type="ORF">NSED_06250</name>
</gene>
<dbReference type="Proteomes" id="UP000006100">
    <property type="component" value="Chromosome"/>
</dbReference>
<name>K0BDA2_9ARCH</name>
<evidence type="ECO:0000313" key="2">
    <source>
        <dbReference type="Proteomes" id="UP000006100"/>
    </source>
</evidence>
<dbReference type="KEGG" id="nir:NSED_06250"/>
<evidence type="ECO:0000313" key="1">
    <source>
        <dbReference type="EMBL" id="AFS83052.1"/>
    </source>
</evidence>
<dbReference type="eggNOG" id="arCOG10955">
    <property type="taxonomic scope" value="Archaea"/>
</dbReference>
<keyword evidence="2" id="KW-1185">Reference proteome</keyword>
<protein>
    <recommendedName>
        <fullName evidence="3">CopG family transcriptional regulator</fullName>
    </recommendedName>
</protein>
<evidence type="ECO:0008006" key="3">
    <source>
        <dbReference type="Google" id="ProtNLM"/>
    </source>
</evidence>